<gene>
    <name evidence="2" type="ORF">KIPB_003700</name>
</gene>
<proteinExistence type="predicted"/>
<name>A0A391NK89_9EUKA</name>
<dbReference type="EMBL" id="BDIP01000731">
    <property type="protein sequence ID" value="GCA62467.1"/>
    <property type="molecule type" value="Genomic_DNA"/>
</dbReference>
<keyword evidence="3" id="KW-1185">Reference proteome</keyword>
<organism evidence="2 3">
    <name type="scientific">Kipferlia bialata</name>
    <dbReference type="NCBI Taxonomy" id="797122"/>
    <lineage>
        <taxon>Eukaryota</taxon>
        <taxon>Metamonada</taxon>
        <taxon>Carpediemonas-like organisms</taxon>
        <taxon>Kipferlia</taxon>
    </lineage>
</organism>
<accession>A0A391NK89</accession>
<reference evidence="2 3" key="1">
    <citation type="journal article" date="2018" name="PLoS ONE">
        <title>The draft genome of Kipferlia bialata reveals reductive genome evolution in fornicate parasites.</title>
        <authorList>
            <person name="Tanifuji G."/>
            <person name="Takabayashi S."/>
            <person name="Kume K."/>
            <person name="Takagi M."/>
            <person name="Nakayama T."/>
            <person name="Kamikawa R."/>
            <person name="Inagaki Y."/>
            <person name="Hashimoto T."/>
        </authorList>
    </citation>
    <scope>NUCLEOTIDE SEQUENCE [LARGE SCALE GENOMIC DNA]</scope>
    <source>
        <strain evidence="2">NY0173</strain>
    </source>
</reference>
<comment type="caution">
    <text evidence="2">The sequence shown here is derived from an EMBL/GenBank/DDBJ whole genome shotgun (WGS) entry which is preliminary data.</text>
</comment>
<dbReference type="Proteomes" id="UP000265618">
    <property type="component" value="Unassembled WGS sequence"/>
</dbReference>
<evidence type="ECO:0000313" key="2">
    <source>
        <dbReference type="EMBL" id="GCA62467.1"/>
    </source>
</evidence>
<dbReference type="AlphaFoldDB" id="A0A391NK89"/>
<evidence type="ECO:0000313" key="3">
    <source>
        <dbReference type="Proteomes" id="UP000265618"/>
    </source>
</evidence>
<feature type="region of interest" description="Disordered" evidence="1">
    <location>
        <begin position="74"/>
        <end position="97"/>
    </location>
</feature>
<sequence>MLEGDVPRACMAVQTHLYQAPSPVKGILGVVYDGTRFLPLRPDHRLVALNMPHAAQPVSLDFPWQDASVTEVPFVVGNPNTQGEREREREDRGQGGE</sequence>
<feature type="compositionally biased region" description="Basic and acidic residues" evidence="1">
    <location>
        <begin position="83"/>
        <end position="97"/>
    </location>
</feature>
<evidence type="ECO:0000256" key="1">
    <source>
        <dbReference type="SAM" id="MobiDB-lite"/>
    </source>
</evidence>
<protein>
    <submittedName>
        <fullName evidence="2">Uncharacterized protein</fullName>
    </submittedName>
</protein>